<accession>A0A4R6K1M2</accession>
<dbReference type="GO" id="GO:0003676">
    <property type="term" value="F:nucleic acid binding"/>
    <property type="evidence" value="ECO:0007669"/>
    <property type="project" value="InterPro"/>
</dbReference>
<reference evidence="4 5" key="1">
    <citation type="submission" date="2019-03" db="EMBL/GenBank/DDBJ databases">
        <title>Sequencing the genomes of 1000 actinobacteria strains.</title>
        <authorList>
            <person name="Klenk H.-P."/>
        </authorList>
    </citation>
    <scope>NUCLEOTIDE SEQUENCE [LARGE SCALE GENOMIC DNA]</scope>
    <source>
        <strain evidence="4 5">DSM 43805</strain>
    </source>
</reference>
<sequence>MAIAFELWGQRGYPHADVVGESNYRPAIRAVFGNDFKPHGCETSAPATLTPEPGNPHDRNAVGVWIRGKLVGYLPREEAARYSPILTELTSRGWAPQVNARVWGEEWDEYEGRRATFRGSVQLDLAEPHLIVPANLPPSGEHRELPRGSAIQVTGEEKHLAELTPYLRPEGECWVHVTLHDIVEQTARTSKTLVEVRLDGVRVGQLSPKMSGDLLPAIHHLSAQGIVTVARAIVKGNRIKAEVVLYAARAHELPDSWLGTPATPVVIPGTEQPHEHGPIPGPPAGVRFVVPPGWPAPPDGWTPPPGWRPDPAWAPAPAGWQWWQMVWD</sequence>
<proteinExistence type="predicted"/>
<dbReference type="EMBL" id="SNWR01000001">
    <property type="protein sequence ID" value="TDO42192.1"/>
    <property type="molecule type" value="Genomic_DNA"/>
</dbReference>
<gene>
    <name evidence="4" type="ORF">C8E87_5958</name>
</gene>
<dbReference type="Gene3D" id="3.30.70.2330">
    <property type="match status" value="1"/>
</dbReference>
<dbReference type="Proteomes" id="UP000294901">
    <property type="component" value="Unassembled WGS sequence"/>
</dbReference>
<protein>
    <submittedName>
        <fullName evidence="4">HIRAN domain-containing protein</fullName>
    </submittedName>
</protein>
<dbReference type="GO" id="GO:0008270">
    <property type="term" value="F:zinc ion binding"/>
    <property type="evidence" value="ECO:0007669"/>
    <property type="project" value="InterPro"/>
</dbReference>
<name>A0A4R6K1M2_9ACTN</name>
<dbReference type="InterPro" id="IPR014905">
    <property type="entry name" value="HIRAN"/>
</dbReference>
<dbReference type="RefSeq" id="WP_133876114.1">
    <property type="nucleotide sequence ID" value="NZ_BOMD01000095.1"/>
</dbReference>
<dbReference type="OrthoDB" id="9812156at2"/>
<evidence type="ECO:0000256" key="1">
    <source>
        <dbReference type="ARBA" id="ARBA00022723"/>
    </source>
</evidence>
<dbReference type="AlphaFoldDB" id="A0A4R6K1M2"/>
<dbReference type="Pfam" id="PF08797">
    <property type="entry name" value="HIRAN"/>
    <property type="match status" value="1"/>
</dbReference>
<evidence type="ECO:0000259" key="3">
    <source>
        <dbReference type="Pfam" id="PF08797"/>
    </source>
</evidence>
<evidence type="ECO:0000313" key="4">
    <source>
        <dbReference type="EMBL" id="TDO42192.1"/>
    </source>
</evidence>
<comment type="caution">
    <text evidence="4">The sequence shown here is derived from an EMBL/GenBank/DDBJ whole genome shotgun (WGS) entry which is preliminary data.</text>
</comment>
<evidence type="ECO:0000256" key="2">
    <source>
        <dbReference type="ARBA" id="ARBA00022801"/>
    </source>
</evidence>
<evidence type="ECO:0000313" key="5">
    <source>
        <dbReference type="Proteomes" id="UP000294901"/>
    </source>
</evidence>
<feature type="domain" description="HIRAN" evidence="3">
    <location>
        <begin position="47"/>
        <end position="88"/>
    </location>
</feature>
<dbReference type="GO" id="GO:0016818">
    <property type="term" value="F:hydrolase activity, acting on acid anhydrides, in phosphorus-containing anhydrides"/>
    <property type="evidence" value="ECO:0007669"/>
    <property type="project" value="InterPro"/>
</dbReference>
<keyword evidence="5" id="KW-1185">Reference proteome</keyword>
<organism evidence="4 5">
    <name type="scientific">Paractinoplanes brasiliensis</name>
    <dbReference type="NCBI Taxonomy" id="52695"/>
    <lineage>
        <taxon>Bacteria</taxon>
        <taxon>Bacillati</taxon>
        <taxon>Actinomycetota</taxon>
        <taxon>Actinomycetes</taxon>
        <taxon>Micromonosporales</taxon>
        <taxon>Micromonosporaceae</taxon>
        <taxon>Paractinoplanes</taxon>
    </lineage>
</organism>
<keyword evidence="1" id="KW-0479">Metal-binding</keyword>
<keyword evidence="2" id="KW-0378">Hydrolase</keyword>